<evidence type="ECO:0000256" key="3">
    <source>
        <dbReference type="ARBA" id="ARBA00022536"/>
    </source>
</evidence>
<dbReference type="EMBL" id="BFAA01012048">
    <property type="protein sequence ID" value="GCB79650.1"/>
    <property type="molecule type" value="Genomic_DNA"/>
</dbReference>
<dbReference type="PROSITE" id="PS01186">
    <property type="entry name" value="EGF_2"/>
    <property type="match status" value="1"/>
</dbReference>
<keyword evidence="7" id="KW-0325">Glycoprotein</keyword>
<dbReference type="STRING" id="75743.A0A401Q2S3"/>
<evidence type="ECO:0000256" key="7">
    <source>
        <dbReference type="ARBA" id="ARBA00023180"/>
    </source>
</evidence>
<feature type="non-terminal residue" evidence="9">
    <location>
        <position position="1"/>
    </location>
</feature>
<keyword evidence="5" id="KW-0677">Repeat</keyword>
<dbReference type="InterPro" id="IPR000742">
    <property type="entry name" value="EGF"/>
</dbReference>
<dbReference type="OrthoDB" id="10045365at2759"/>
<comment type="caution">
    <text evidence="9">The sequence shown here is derived from an EMBL/GenBank/DDBJ whole genome shotgun (WGS) entry which is preliminary data.</text>
</comment>
<evidence type="ECO:0000256" key="1">
    <source>
        <dbReference type="ARBA" id="ARBA00004613"/>
    </source>
</evidence>
<dbReference type="SMART" id="SM00181">
    <property type="entry name" value="EGF"/>
    <property type="match status" value="1"/>
</dbReference>
<dbReference type="SUPFAM" id="SSF57196">
    <property type="entry name" value="EGF/Laminin"/>
    <property type="match status" value="1"/>
</dbReference>
<dbReference type="FunFam" id="2.10.25.10:FF:000240">
    <property type="entry name" value="Vitamin K-dependent protein S"/>
    <property type="match status" value="1"/>
</dbReference>
<keyword evidence="6" id="KW-1015">Disulfide bond</keyword>
<name>A0A401Q2S3_SCYTO</name>
<evidence type="ECO:0000259" key="8">
    <source>
        <dbReference type="PROSITE" id="PS01186"/>
    </source>
</evidence>
<evidence type="ECO:0000313" key="9">
    <source>
        <dbReference type="EMBL" id="GCB79650.1"/>
    </source>
</evidence>
<dbReference type="Gene3D" id="2.10.25.10">
    <property type="entry name" value="Laminin"/>
    <property type="match status" value="1"/>
</dbReference>
<dbReference type="CDD" id="cd00054">
    <property type="entry name" value="EGF_CA"/>
    <property type="match status" value="1"/>
</dbReference>
<dbReference type="InterPro" id="IPR001881">
    <property type="entry name" value="EGF-like_Ca-bd_dom"/>
</dbReference>
<dbReference type="PANTHER" id="PTHR47333">
    <property type="entry name" value="VON WILLEBRAND FACTOR C AND EGF DOMAIN-CONTAINING PROTEIN"/>
    <property type="match status" value="1"/>
</dbReference>
<accession>A0A401Q2S3</accession>
<keyword evidence="4" id="KW-0732">Signal</keyword>
<dbReference type="PANTHER" id="PTHR47333:SF4">
    <property type="entry name" value="EGF-LIKE DOMAIN-CONTAINING PROTEIN"/>
    <property type="match status" value="1"/>
</dbReference>
<dbReference type="InterPro" id="IPR052080">
    <property type="entry name" value="vWF_C/EGF_Fibrillin"/>
</dbReference>
<protein>
    <recommendedName>
        <fullName evidence="8">EGF-like domain-containing protein</fullName>
    </recommendedName>
</protein>
<dbReference type="SMART" id="SM00179">
    <property type="entry name" value="EGF_CA"/>
    <property type="match status" value="1"/>
</dbReference>
<keyword evidence="3" id="KW-0245">EGF-like domain</keyword>
<dbReference type="GO" id="GO:0005509">
    <property type="term" value="F:calcium ion binding"/>
    <property type="evidence" value="ECO:0007669"/>
    <property type="project" value="InterPro"/>
</dbReference>
<evidence type="ECO:0000256" key="6">
    <source>
        <dbReference type="ARBA" id="ARBA00023157"/>
    </source>
</evidence>
<gene>
    <name evidence="9" type="ORF">scyTo_0017927</name>
</gene>
<dbReference type="GO" id="GO:0005576">
    <property type="term" value="C:extracellular region"/>
    <property type="evidence" value="ECO:0007669"/>
    <property type="project" value="UniProtKB-SubCell"/>
</dbReference>
<keyword evidence="10" id="KW-1185">Reference proteome</keyword>
<organism evidence="9 10">
    <name type="scientific">Scyliorhinus torazame</name>
    <name type="common">Cloudy catshark</name>
    <name type="synonym">Catulus torazame</name>
    <dbReference type="NCBI Taxonomy" id="75743"/>
    <lineage>
        <taxon>Eukaryota</taxon>
        <taxon>Metazoa</taxon>
        <taxon>Chordata</taxon>
        <taxon>Craniata</taxon>
        <taxon>Vertebrata</taxon>
        <taxon>Chondrichthyes</taxon>
        <taxon>Elasmobranchii</taxon>
        <taxon>Galeomorphii</taxon>
        <taxon>Galeoidea</taxon>
        <taxon>Carcharhiniformes</taxon>
        <taxon>Scyliorhinidae</taxon>
        <taxon>Scyliorhinus</taxon>
    </lineage>
</organism>
<evidence type="ECO:0000313" key="10">
    <source>
        <dbReference type="Proteomes" id="UP000288216"/>
    </source>
</evidence>
<comment type="subcellular location">
    <subcellularLocation>
        <location evidence="1">Secreted</location>
    </subcellularLocation>
</comment>
<dbReference type="InterPro" id="IPR049883">
    <property type="entry name" value="NOTCH1_EGF-like"/>
</dbReference>
<dbReference type="AlphaFoldDB" id="A0A401Q2S3"/>
<proteinExistence type="predicted"/>
<reference evidence="9 10" key="1">
    <citation type="journal article" date="2018" name="Nat. Ecol. Evol.">
        <title>Shark genomes provide insights into elasmobranch evolution and the origin of vertebrates.</title>
        <authorList>
            <person name="Hara Y"/>
            <person name="Yamaguchi K"/>
            <person name="Onimaru K"/>
            <person name="Kadota M"/>
            <person name="Koyanagi M"/>
            <person name="Keeley SD"/>
            <person name="Tatsumi K"/>
            <person name="Tanaka K"/>
            <person name="Motone F"/>
            <person name="Kageyama Y"/>
            <person name="Nozu R"/>
            <person name="Adachi N"/>
            <person name="Nishimura O"/>
            <person name="Nakagawa R"/>
            <person name="Tanegashima C"/>
            <person name="Kiyatake I"/>
            <person name="Matsumoto R"/>
            <person name="Murakumo K"/>
            <person name="Nishida K"/>
            <person name="Terakita A"/>
            <person name="Kuratani S"/>
            <person name="Sato K"/>
            <person name="Hyodo S Kuraku.S."/>
        </authorList>
    </citation>
    <scope>NUCLEOTIDE SEQUENCE [LARGE SCALE GENOMIC DNA]</scope>
</reference>
<evidence type="ECO:0000256" key="5">
    <source>
        <dbReference type="ARBA" id="ARBA00022737"/>
    </source>
</evidence>
<sequence length="206" mass="23150">VDECSRYGGPSLCQQICKNNIGSYRCLCYQGYQLLANGRTCVTSKYLGLTGLPGLCGEYGCDMSCNHGGCEEISRVCPVGFIMIETSNGVSCKDLDECTGNRSPCQQRCQNVIPHKVRRVTVIQVYTPTEADAEEQKDEFYNQLQDMLEEVPSYDIKLLINDINVKLNDNWQGLICAIKPYGSANVQDIVDVFYSWLSRPDLELWE</sequence>
<keyword evidence="2" id="KW-0964">Secreted</keyword>
<evidence type="ECO:0000256" key="4">
    <source>
        <dbReference type="ARBA" id="ARBA00022729"/>
    </source>
</evidence>
<evidence type="ECO:0000256" key="2">
    <source>
        <dbReference type="ARBA" id="ARBA00022525"/>
    </source>
</evidence>
<dbReference type="Pfam" id="PF07645">
    <property type="entry name" value="EGF_CA"/>
    <property type="match status" value="1"/>
</dbReference>
<dbReference type="Proteomes" id="UP000288216">
    <property type="component" value="Unassembled WGS sequence"/>
</dbReference>
<feature type="domain" description="EGF-like" evidence="8">
    <location>
        <begin position="26"/>
        <end position="41"/>
    </location>
</feature>